<gene>
    <name evidence="2" type="ORF">A3K91_2379</name>
</gene>
<proteinExistence type="predicted"/>
<evidence type="ECO:0008006" key="4">
    <source>
        <dbReference type="Google" id="ProtNLM"/>
    </source>
</evidence>
<reference evidence="2 3" key="1">
    <citation type="submission" date="2016-03" db="EMBL/GenBank/DDBJ databases">
        <title>Genome sequencing of Psychrobacter alimentarius PAMC 27889.</title>
        <authorList>
            <person name="Lee J."/>
            <person name="Kim O.-S."/>
        </authorList>
    </citation>
    <scope>NUCLEOTIDE SEQUENCE [LARGE SCALE GENOMIC DNA]</scope>
    <source>
        <strain evidence="2 3">PAMC 27889</strain>
    </source>
</reference>
<dbReference type="GeneID" id="33060570"/>
<feature type="chain" id="PRO_5045668810" description="Lipoprotein" evidence="1">
    <location>
        <begin position="21"/>
        <end position="279"/>
    </location>
</feature>
<sequence>MATLFNLSSLKMLTLPLAIAAVTIFSGCATTASPEARLTYDKTQQNLKSQSVSVISDGCLIRVEMGKNDVLYEQSNLTSLAMMATVEEALSERSLKVSRTTAPFVCGALSKEALAKMDILANANAKDELNTAYPLLSSTNNLSQATNQKYLTLLEAFAQDKRKEIDKAKGNSVNLGLDKTTLETLKEIEGTDKVFVSMVTGSKPSFGYSMAMGVTTAVATGGTGFATPQQGQFHHLYLVDLTTNTVDWAKSTAFNGQVFKMPVNERLAYKGMLTPLYAE</sequence>
<dbReference type="EMBL" id="CP014945">
    <property type="protein sequence ID" value="AMT97953.1"/>
    <property type="molecule type" value="Genomic_DNA"/>
</dbReference>
<feature type="signal peptide" evidence="1">
    <location>
        <begin position="1"/>
        <end position="20"/>
    </location>
</feature>
<accession>A0ABM6A0Q0</accession>
<dbReference type="Proteomes" id="UP000076104">
    <property type="component" value="Chromosome"/>
</dbReference>
<keyword evidence="3" id="KW-1185">Reference proteome</keyword>
<protein>
    <recommendedName>
        <fullName evidence="4">Lipoprotein</fullName>
    </recommendedName>
</protein>
<evidence type="ECO:0000256" key="1">
    <source>
        <dbReference type="SAM" id="SignalP"/>
    </source>
</evidence>
<name>A0ABM6A0Q0_9GAMM</name>
<dbReference type="RefSeq" id="WP_062845462.1">
    <property type="nucleotide sequence ID" value="NZ_CP014945.1"/>
</dbReference>
<evidence type="ECO:0000313" key="2">
    <source>
        <dbReference type="EMBL" id="AMT97953.1"/>
    </source>
</evidence>
<keyword evidence="1" id="KW-0732">Signal</keyword>
<organism evidence="2 3">
    <name type="scientific">Psychrobacter alimentarius</name>
    <dbReference type="NCBI Taxonomy" id="261164"/>
    <lineage>
        <taxon>Bacteria</taxon>
        <taxon>Pseudomonadati</taxon>
        <taxon>Pseudomonadota</taxon>
        <taxon>Gammaproteobacteria</taxon>
        <taxon>Moraxellales</taxon>
        <taxon>Moraxellaceae</taxon>
        <taxon>Psychrobacter</taxon>
    </lineage>
</organism>
<evidence type="ECO:0000313" key="3">
    <source>
        <dbReference type="Proteomes" id="UP000076104"/>
    </source>
</evidence>